<dbReference type="GO" id="GO:0031054">
    <property type="term" value="P:pre-miRNA processing"/>
    <property type="evidence" value="ECO:0007669"/>
    <property type="project" value="TreeGrafter"/>
</dbReference>
<dbReference type="PROSITE" id="PS50142">
    <property type="entry name" value="RNASE_3_2"/>
    <property type="match status" value="1"/>
</dbReference>
<keyword evidence="1" id="KW-0378">Hydrolase</keyword>
<dbReference type="EMBL" id="GANP01012528">
    <property type="protein sequence ID" value="JAB71940.1"/>
    <property type="molecule type" value="mRNA"/>
</dbReference>
<dbReference type="PANTHER" id="PTHR14950">
    <property type="entry name" value="DICER-RELATED"/>
    <property type="match status" value="1"/>
</dbReference>
<evidence type="ECO:0000313" key="4">
    <source>
        <dbReference type="EMBL" id="JAB71940.1"/>
    </source>
</evidence>
<keyword evidence="2" id="KW-0732">Signal</keyword>
<dbReference type="GO" id="GO:0004525">
    <property type="term" value="F:ribonuclease III activity"/>
    <property type="evidence" value="ECO:0007669"/>
    <property type="project" value="InterPro"/>
</dbReference>
<dbReference type="AlphaFoldDB" id="V5GNL1"/>
<dbReference type="GO" id="GO:0004530">
    <property type="term" value="F:deoxyribonuclease I activity"/>
    <property type="evidence" value="ECO:0007669"/>
    <property type="project" value="TreeGrafter"/>
</dbReference>
<reference evidence="4" key="1">
    <citation type="journal article" date="2015" name="Sci. Rep.">
        <title>Tissue- and time-dependent transcription in Ixodes ricinus salivary glands and midguts when blood feeding on the vertebrate host.</title>
        <authorList>
            <person name="Kotsyfakis M."/>
            <person name="Schwarz A."/>
            <person name="Erhart J."/>
            <person name="Ribeiro J.M."/>
        </authorList>
    </citation>
    <scope>NUCLEOTIDE SEQUENCE</scope>
    <source>
        <tissue evidence="4">Salivary gland and midgut</tissue>
    </source>
</reference>
<dbReference type="Pfam" id="PF14622">
    <property type="entry name" value="Ribonucleas_3_3"/>
    <property type="match status" value="1"/>
</dbReference>
<feature type="chain" id="PRO_5004733595" evidence="2">
    <location>
        <begin position="29"/>
        <end position="247"/>
    </location>
</feature>
<organism evidence="4">
    <name type="scientific">Ixodes ricinus</name>
    <name type="common">Common tick</name>
    <name type="synonym">Acarus ricinus</name>
    <dbReference type="NCBI Taxonomy" id="34613"/>
    <lineage>
        <taxon>Eukaryota</taxon>
        <taxon>Metazoa</taxon>
        <taxon>Ecdysozoa</taxon>
        <taxon>Arthropoda</taxon>
        <taxon>Chelicerata</taxon>
        <taxon>Arachnida</taxon>
        <taxon>Acari</taxon>
        <taxon>Parasitiformes</taxon>
        <taxon>Ixodida</taxon>
        <taxon>Ixodoidea</taxon>
        <taxon>Ixodidae</taxon>
        <taxon>Ixodinae</taxon>
        <taxon>Ixodes</taxon>
    </lineage>
</organism>
<dbReference type="GO" id="GO:0006309">
    <property type="term" value="P:apoptotic DNA fragmentation"/>
    <property type="evidence" value="ECO:0007669"/>
    <property type="project" value="TreeGrafter"/>
</dbReference>
<feature type="domain" description="RNase III" evidence="3">
    <location>
        <begin position="83"/>
        <end position="196"/>
    </location>
</feature>
<evidence type="ECO:0000259" key="3">
    <source>
        <dbReference type="PROSITE" id="PS50142"/>
    </source>
</evidence>
<sequence>MTPSVQTFLASALLLAFASFGLRTTTESAYTNAAPFTPPVATNGAVPPPVVVGQEHLQVAQDLKNSLNLRFPADFVRDNLADYTFKNPNILLKALLHPSYKARDRKGAADNFEPLDYVGGFVLDYVVSRYILMNSPNKTQHAMSHAKVAVLRQDSLAYFAVKNNFHKYVFLDRPIEKSSLRDFAEGLRNVHTLADLEIRQEEAQSLCTRSSSRWPEPFLWTAASTSRRWTPVFLKMIKRELDQVLNA</sequence>
<accession>V5GNL1</accession>
<dbReference type="SUPFAM" id="SSF69065">
    <property type="entry name" value="RNase III domain-like"/>
    <property type="match status" value="1"/>
</dbReference>
<dbReference type="GO" id="GO:0005634">
    <property type="term" value="C:nucleus"/>
    <property type="evidence" value="ECO:0007669"/>
    <property type="project" value="TreeGrafter"/>
</dbReference>
<dbReference type="GO" id="GO:0030422">
    <property type="term" value="P:siRNA processing"/>
    <property type="evidence" value="ECO:0007669"/>
    <property type="project" value="TreeGrafter"/>
</dbReference>
<protein>
    <submittedName>
        <fullName evidence="4">Putative dsrna-specific ribonuclease transcription</fullName>
    </submittedName>
</protein>
<name>V5GNL1_IXORI</name>
<dbReference type="GO" id="GO:0005737">
    <property type="term" value="C:cytoplasm"/>
    <property type="evidence" value="ECO:0007669"/>
    <property type="project" value="TreeGrafter"/>
</dbReference>
<evidence type="ECO:0000256" key="1">
    <source>
        <dbReference type="ARBA" id="ARBA00022801"/>
    </source>
</evidence>
<proteinExistence type="evidence at transcript level"/>
<dbReference type="InterPro" id="IPR000999">
    <property type="entry name" value="RNase_III_dom"/>
</dbReference>
<dbReference type="InterPro" id="IPR036389">
    <property type="entry name" value="RNase_III_sf"/>
</dbReference>
<dbReference type="GO" id="GO:0070578">
    <property type="term" value="C:RISC-loading complex"/>
    <property type="evidence" value="ECO:0007669"/>
    <property type="project" value="TreeGrafter"/>
</dbReference>
<evidence type="ECO:0000256" key="2">
    <source>
        <dbReference type="SAM" id="SignalP"/>
    </source>
</evidence>
<dbReference type="GO" id="GO:0003723">
    <property type="term" value="F:RNA binding"/>
    <property type="evidence" value="ECO:0007669"/>
    <property type="project" value="TreeGrafter"/>
</dbReference>
<feature type="signal peptide" evidence="2">
    <location>
        <begin position="1"/>
        <end position="28"/>
    </location>
</feature>
<dbReference type="Gene3D" id="1.10.1520.10">
    <property type="entry name" value="Ribonuclease III domain"/>
    <property type="match status" value="1"/>
</dbReference>
<dbReference type="PANTHER" id="PTHR14950:SF37">
    <property type="entry name" value="ENDORIBONUCLEASE DICER"/>
    <property type="match status" value="1"/>
</dbReference>